<evidence type="ECO:0000313" key="1">
    <source>
        <dbReference type="EMBL" id="SVC57286.1"/>
    </source>
</evidence>
<protein>
    <submittedName>
        <fullName evidence="1">Uncharacterized protein</fullName>
    </submittedName>
</protein>
<gene>
    <name evidence="1" type="ORF">METZ01_LOCUS310140</name>
</gene>
<accession>A0A382N886</accession>
<dbReference type="AlphaFoldDB" id="A0A382N886"/>
<reference evidence="1" key="1">
    <citation type="submission" date="2018-05" db="EMBL/GenBank/DDBJ databases">
        <authorList>
            <person name="Lanie J.A."/>
            <person name="Ng W.-L."/>
            <person name="Kazmierczak K.M."/>
            <person name="Andrzejewski T.M."/>
            <person name="Davidsen T.M."/>
            <person name="Wayne K.J."/>
            <person name="Tettelin H."/>
            <person name="Glass J.I."/>
            <person name="Rusch D."/>
            <person name="Podicherti R."/>
            <person name="Tsui H.-C.T."/>
            <person name="Winkler M.E."/>
        </authorList>
    </citation>
    <scope>NUCLEOTIDE SEQUENCE</scope>
</reference>
<proteinExistence type="predicted"/>
<name>A0A382N886_9ZZZZ</name>
<dbReference type="EMBL" id="UINC01098620">
    <property type="protein sequence ID" value="SVC57286.1"/>
    <property type="molecule type" value="Genomic_DNA"/>
</dbReference>
<sequence>MPKTNFDVLESLNLSRNLVKEIKNQQTKNDLKKDLINKKKKLPKWLLGRETLYEPKKC</sequence>
<organism evidence="1">
    <name type="scientific">marine metagenome</name>
    <dbReference type="NCBI Taxonomy" id="408172"/>
    <lineage>
        <taxon>unclassified sequences</taxon>
        <taxon>metagenomes</taxon>
        <taxon>ecological metagenomes</taxon>
    </lineage>
</organism>